<dbReference type="EMBL" id="PJNE01000001">
    <property type="protein sequence ID" value="PKW28051.1"/>
    <property type="molecule type" value="Genomic_DNA"/>
</dbReference>
<feature type="compositionally biased region" description="Gly residues" evidence="1">
    <location>
        <begin position="278"/>
        <end position="299"/>
    </location>
</feature>
<feature type="compositionally biased region" description="Gly residues" evidence="1">
    <location>
        <begin position="345"/>
        <end position="393"/>
    </location>
</feature>
<reference evidence="2 3" key="1">
    <citation type="submission" date="2017-12" db="EMBL/GenBank/DDBJ databases">
        <title>Sequencing the genomes of 1000 Actinobacteria strains.</title>
        <authorList>
            <person name="Klenk H.-P."/>
        </authorList>
    </citation>
    <scope>NUCLEOTIDE SEQUENCE [LARGE SCALE GENOMIC DNA]</scope>
    <source>
        <strain evidence="2 3">DSM 12806</strain>
    </source>
</reference>
<comment type="caution">
    <text evidence="2">The sequence shown here is derived from an EMBL/GenBank/DDBJ whole genome shotgun (WGS) entry which is preliminary data.</text>
</comment>
<proteinExistence type="predicted"/>
<name>A0A2N3YMG0_9MICO</name>
<protein>
    <recommendedName>
        <fullName evidence="4">PPE family protein</fullName>
    </recommendedName>
</protein>
<gene>
    <name evidence="2" type="ORF">ATL31_2906</name>
</gene>
<organism evidence="2 3">
    <name type="scientific">Phycicoccus duodecadis</name>
    <dbReference type="NCBI Taxonomy" id="173053"/>
    <lineage>
        <taxon>Bacteria</taxon>
        <taxon>Bacillati</taxon>
        <taxon>Actinomycetota</taxon>
        <taxon>Actinomycetes</taxon>
        <taxon>Micrococcales</taxon>
        <taxon>Intrasporangiaceae</taxon>
        <taxon>Phycicoccus</taxon>
    </lineage>
</organism>
<dbReference type="Gene3D" id="1.20.1260.20">
    <property type="entry name" value="PPE superfamily"/>
    <property type="match status" value="1"/>
</dbReference>
<dbReference type="InterPro" id="IPR036689">
    <property type="entry name" value="ESAT-6-like_sf"/>
</dbReference>
<dbReference type="Proteomes" id="UP000233781">
    <property type="component" value="Unassembled WGS sequence"/>
</dbReference>
<dbReference type="SUPFAM" id="SSF140453">
    <property type="entry name" value="EsxAB dimer-like"/>
    <property type="match status" value="1"/>
</dbReference>
<evidence type="ECO:0008006" key="4">
    <source>
        <dbReference type="Google" id="ProtNLM"/>
    </source>
</evidence>
<feature type="compositionally biased region" description="Gly residues" evidence="1">
    <location>
        <begin position="401"/>
        <end position="417"/>
    </location>
</feature>
<sequence length="453" mass="44140">MVIPDEGGYTPALPDDAGPHERMLHRIYGFQTYIVSDTATDWGKTADGVRGLAAEVRGVITKLQGADPPWEGPAATAAYGTLHELAKALDSRAGEIEDIKKGLQDAATAGSTAMAAYSAQVRSISTDVDRTQYQPSGGGTFNVTGYEAAVDAKKAEREAAAQQVLATFNADMGSAAKQMPVEAPQDSVMIDPTSGGGGGTPPGGGGGSTPSGGSYTPPNGTLVGVHHPETTPPPQQQPPVVIHHPPVVDPPVSIGCPGPTDPDPRGPELDGPTTGSTVAGGPGSTGWAGTASGGGSASGPGLGGAGAMTAGGLLTGGVGMLGRALGRGGLGAAGRSGPVVAGSTGAAGRGATGSGARGAVGTGGRGAVGAGGQGAGRGGRSGGIRGAKTGGRYGVPKLGEAGRGGRGVGAGGGAGGRGKGKDEQRPEDVDSLTHEDEETWFEGGDDATPPVWR</sequence>
<evidence type="ECO:0000313" key="3">
    <source>
        <dbReference type="Proteomes" id="UP000233781"/>
    </source>
</evidence>
<feature type="compositionally biased region" description="Basic and acidic residues" evidence="1">
    <location>
        <begin position="419"/>
        <end position="434"/>
    </location>
</feature>
<dbReference type="InterPro" id="IPR038332">
    <property type="entry name" value="PPE_sf"/>
</dbReference>
<evidence type="ECO:0000256" key="1">
    <source>
        <dbReference type="SAM" id="MobiDB-lite"/>
    </source>
</evidence>
<feature type="region of interest" description="Disordered" evidence="1">
    <location>
        <begin position="344"/>
        <end position="453"/>
    </location>
</feature>
<accession>A0A2N3YMG0</accession>
<dbReference type="AlphaFoldDB" id="A0A2N3YMG0"/>
<evidence type="ECO:0000313" key="2">
    <source>
        <dbReference type="EMBL" id="PKW28051.1"/>
    </source>
</evidence>
<dbReference type="OrthoDB" id="4869139at2"/>
<dbReference type="RefSeq" id="WP_101396461.1">
    <property type="nucleotide sequence ID" value="NZ_PJNE01000001.1"/>
</dbReference>
<feature type="region of interest" description="Disordered" evidence="1">
    <location>
        <begin position="186"/>
        <end position="299"/>
    </location>
</feature>
<feature type="compositionally biased region" description="Acidic residues" evidence="1">
    <location>
        <begin position="435"/>
        <end position="445"/>
    </location>
</feature>
<keyword evidence="3" id="KW-1185">Reference proteome</keyword>
<feature type="compositionally biased region" description="Gly residues" evidence="1">
    <location>
        <begin position="194"/>
        <end position="210"/>
    </location>
</feature>
<feature type="compositionally biased region" description="Low complexity" evidence="1">
    <location>
        <begin position="211"/>
        <end position="221"/>
    </location>
</feature>